<reference evidence="2" key="2">
    <citation type="submission" date="2013-12" db="EMBL/GenBank/DDBJ databases">
        <authorList>
            <person name="Yu Y."/>
            <person name="Lee S."/>
            <person name="de Baynast K."/>
            <person name="Wissotski M."/>
            <person name="Liu L."/>
            <person name="Talag J."/>
            <person name="Goicoechea J."/>
            <person name="Angelova A."/>
            <person name="Jetty R."/>
            <person name="Kudrna D."/>
            <person name="Golser W."/>
            <person name="Rivera L."/>
            <person name="Zhang J."/>
            <person name="Wing R."/>
        </authorList>
    </citation>
    <scope>NUCLEOTIDE SEQUENCE</scope>
</reference>
<organism evidence="1 2">
    <name type="scientific">Leersia perrieri</name>
    <dbReference type="NCBI Taxonomy" id="77586"/>
    <lineage>
        <taxon>Eukaryota</taxon>
        <taxon>Viridiplantae</taxon>
        <taxon>Streptophyta</taxon>
        <taxon>Embryophyta</taxon>
        <taxon>Tracheophyta</taxon>
        <taxon>Spermatophyta</taxon>
        <taxon>Magnoliopsida</taxon>
        <taxon>Liliopsida</taxon>
        <taxon>Poales</taxon>
        <taxon>Poaceae</taxon>
        <taxon>BOP clade</taxon>
        <taxon>Oryzoideae</taxon>
        <taxon>Oryzeae</taxon>
        <taxon>Oryzinae</taxon>
        <taxon>Leersia</taxon>
    </lineage>
</organism>
<dbReference type="SUPFAM" id="SSF51197">
    <property type="entry name" value="Clavaminate synthase-like"/>
    <property type="match status" value="1"/>
</dbReference>
<dbReference type="HOGENOM" id="CLU_2041436_0_0_1"/>
<proteinExistence type="predicted"/>
<dbReference type="Proteomes" id="UP000032180">
    <property type="component" value="Chromosome 8"/>
</dbReference>
<name>A0A0D9X7J6_9ORYZ</name>
<reference evidence="1" key="3">
    <citation type="submission" date="2015-04" db="UniProtKB">
        <authorList>
            <consortium name="EnsemblPlants"/>
        </authorList>
    </citation>
    <scope>IDENTIFICATION</scope>
</reference>
<protein>
    <recommendedName>
        <fullName evidence="3">Non-haem dioxygenase N-terminal domain-containing protein</fullName>
    </recommendedName>
</protein>
<dbReference type="Gramene" id="LPERR08G11240.1">
    <property type="protein sequence ID" value="LPERR08G11240.1"/>
    <property type="gene ID" value="LPERR08G11240"/>
</dbReference>
<sequence length="121" mass="13487">MHGTATGAIPVINLANADTDRRDHVIAQVRSIAKLAGFYHVATRASPPVSSTRCSLHAVWQFNEEPIEAKVPYSTRDPPQKVKFNFNFNLFLSSAANWHDTTLGFEPKTFLSPYNNLTTEL</sequence>
<keyword evidence="2" id="KW-1185">Reference proteome</keyword>
<reference evidence="1 2" key="1">
    <citation type="submission" date="2012-08" db="EMBL/GenBank/DDBJ databases">
        <title>Oryza genome evolution.</title>
        <authorList>
            <person name="Wing R.A."/>
        </authorList>
    </citation>
    <scope>NUCLEOTIDE SEQUENCE</scope>
</reference>
<dbReference type="eggNOG" id="KOG0143">
    <property type="taxonomic scope" value="Eukaryota"/>
</dbReference>
<dbReference type="InterPro" id="IPR027443">
    <property type="entry name" value="IPNS-like_sf"/>
</dbReference>
<evidence type="ECO:0008006" key="3">
    <source>
        <dbReference type="Google" id="ProtNLM"/>
    </source>
</evidence>
<dbReference type="STRING" id="77586.A0A0D9X7J6"/>
<dbReference type="EnsemblPlants" id="LPERR08G11240.1">
    <property type="protein sequence ID" value="LPERR08G11240.1"/>
    <property type="gene ID" value="LPERR08G11240"/>
</dbReference>
<dbReference type="Gene3D" id="2.60.120.330">
    <property type="entry name" value="B-lactam Antibiotic, Isopenicillin N Synthase, Chain"/>
    <property type="match status" value="1"/>
</dbReference>
<accession>A0A0D9X7J6</accession>
<evidence type="ECO:0000313" key="2">
    <source>
        <dbReference type="Proteomes" id="UP000032180"/>
    </source>
</evidence>
<evidence type="ECO:0000313" key="1">
    <source>
        <dbReference type="EnsemblPlants" id="LPERR08G11240.1"/>
    </source>
</evidence>
<dbReference type="AlphaFoldDB" id="A0A0D9X7J6"/>